<evidence type="ECO:0000256" key="4">
    <source>
        <dbReference type="ARBA" id="ARBA00022603"/>
    </source>
</evidence>
<keyword evidence="2 9" id="KW-0690">Ribosome biogenesis</keyword>
<evidence type="ECO:0000256" key="3">
    <source>
        <dbReference type="ARBA" id="ARBA00022552"/>
    </source>
</evidence>
<dbReference type="Gene3D" id="3.40.1280.10">
    <property type="match status" value="1"/>
</dbReference>
<dbReference type="NCBIfam" id="NF003203">
    <property type="entry name" value="PRK04171.1-1"/>
    <property type="match status" value="1"/>
</dbReference>
<dbReference type="EMBL" id="CP045484">
    <property type="protein sequence ID" value="QGR17760.1"/>
    <property type="molecule type" value="Genomic_DNA"/>
</dbReference>
<keyword evidence="12" id="KW-1185">Reference proteome</keyword>
<dbReference type="HAMAP" id="MF_00554">
    <property type="entry name" value="NEP1"/>
    <property type="match status" value="1"/>
</dbReference>
<comment type="subunit">
    <text evidence="9">Homodimer.</text>
</comment>
<evidence type="ECO:0000256" key="8">
    <source>
        <dbReference type="ARBA" id="ARBA00022884"/>
    </source>
</evidence>
<dbReference type="SUPFAM" id="SSF75217">
    <property type="entry name" value="alpha/beta knot"/>
    <property type="match status" value="1"/>
</dbReference>
<proteinExistence type="inferred from homology"/>
<comment type="similarity">
    <text evidence="1 9">Belongs to the class IV-like SAM-binding methyltransferase superfamily. RNA methyltransferase NEP1 family.</text>
</comment>
<evidence type="ECO:0000256" key="5">
    <source>
        <dbReference type="ARBA" id="ARBA00022679"/>
    </source>
</evidence>
<dbReference type="RefSeq" id="WP_156015221.1">
    <property type="nucleotide sequence ID" value="NZ_AP031374.1"/>
</dbReference>
<dbReference type="InterPro" id="IPR005304">
    <property type="entry name" value="Rbsml_bgen_MeTrfase_EMG1/NEP1"/>
</dbReference>
<dbReference type="InterPro" id="IPR023503">
    <property type="entry name" value="Ribosome_NEP1_arc"/>
</dbReference>
<keyword evidence="6 9" id="KW-0949">S-adenosyl-L-methionine</keyword>
<evidence type="ECO:0000313" key="10">
    <source>
        <dbReference type="EMBL" id="MBB5253448.1"/>
    </source>
</evidence>
<feature type="site" description="Interaction with substrate rRNA" evidence="9">
    <location>
        <position position="103"/>
    </location>
</feature>
<dbReference type="GO" id="GO:0070037">
    <property type="term" value="F:rRNA (pseudouridine) methyltransferase activity"/>
    <property type="evidence" value="ECO:0007669"/>
    <property type="project" value="UniProtKB-UniRule"/>
</dbReference>
<evidence type="ECO:0000256" key="7">
    <source>
        <dbReference type="ARBA" id="ARBA00022730"/>
    </source>
</evidence>
<dbReference type="GO" id="GO:0019843">
    <property type="term" value="F:rRNA binding"/>
    <property type="evidence" value="ECO:0007669"/>
    <property type="project" value="UniProtKB-UniRule"/>
</dbReference>
<feature type="binding site" evidence="9">
    <location>
        <position position="178"/>
    </location>
    <ligand>
        <name>S-adenosyl-L-methionine</name>
        <dbReference type="ChEBI" id="CHEBI:59789"/>
    </ligand>
</feature>
<dbReference type="PANTHER" id="PTHR12636:SF5">
    <property type="entry name" value="RIBOSOMAL RNA SMALL SUBUNIT METHYLTRANSFERASE NEP1"/>
    <property type="match status" value="1"/>
</dbReference>
<dbReference type="EC" id="2.1.1.-" evidence="9"/>
<dbReference type="GO" id="GO:0070475">
    <property type="term" value="P:rRNA base methylation"/>
    <property type="evidence" value="ECO:0007669"/>
    <property type="project" value="InterPro"/>
</dbReference>
<evidence type="ECO:0000313" key="12">
    <source>
        <dbReference type="Proteomes" id="UP000427373"/>
    </source>
</evidence>
<feature type="site" description="Stabilizes Arg-xx" evidence="9">
    <location>
        <position position="63"/>
    </location>
</feature>
<feature type="site" description="Interaction with substrate rRNA" evidence="9">
    <location>
        <position position="107"/>
    </location>
</feature>
<dbReference type="EMBL" id="JACHFY010000004">
    <property type="protein sequence ID" value="MBB5253448.1"/>
    <property type="molecule type" value="Genomic_DNA"/>
</dbReference>
<feature type="binding site" evidence="9">
    <location>
        <begin position="195"/>
        <end position="200"/>
    </location>
    <ligand>
        <name>S-adenosyl-L-methionine</name>
        <dbReference type="ChEBI" id="CHEBI:59789"/>
    </ligand>
</feature>
<keyword evidence="8 9" id="KW-0694">RNA-binding</keyword>
<feature type="binding site" evidence="9">
    <location>
        <position position="173"/>
    </location>
    <ligand>
        <name>S-adenosyl-L-methionine</name>
        <dbReference type="ChEBI" id="CHEBI:59789"/>
    </ligand>
</feature>
<comment type="catalytic activity">
    <reaction evidence="9">
        <text>a pseudouridine in rRNA + S-adenosyl-L-methionine = an N(1)-methylpseudouridine in rRNA + S-adenosyl-L-homocysteine + H(+)</text>
        <dbReference type="Rhea" id="RHEA:46696"/>
        <dbReference type="Rhea" id="RHEA-COMP:11634"/>
        <dbReference type="Rhea" id="RHEA-COMP:13933"/>
        <dbReference type="ChEBI" id="CHEBI:15378"/>
        <dbReference type="ChEBI" id="CHEBI:57856"/>
        <dbReference type="ChEBI" id="CHEBI:59789"/>
        <dbReference type="ChEBI" id="CHEBI:65314"/>
        <dbReference type="ChEBI" id="CHEBI:74890"/>
    </reaction>
</comment>
<name>A0A650CIW2_SULOH</name>
<keyword evidence="7 9" id="KW-0699">rRNA-binding</keyword>
<accession>A0A650CIW2</accession>
<keyword evidence="3 9" id="KW-0698">rRNA processing</keyword>
<dbReference type="Pfam" id="PF03587">
    <property type="entry name" value="EMG1"/>
    <property type="match status" value="1"/>
</dbReference>
<evidence type="ECO:0000256" key="9">
    <source>
        <dbReference type="HAMAP-Rule" id="MF_00554"/>
    </source>
</evidence>
<sequence>MKINLILLDSSLELVPKEIASHPAVIRNARKRNKKPEHTILDISLHYHAMKNLPNWRKRGRPDIVHLALLMFLTEKVPIKGEVYIHTIDGKIIYVNSNMRPPKNYNRFIGLAEQLLLHGQVPINDVNPLMKILNIKLTDLKSKYKIGVLSEDGKKVKPEELCNLGENWLLGVGAFPHGDFSEEIKGVADEYFSISNYKLETHQVICRIISACLQQLGWP</sequence>
<dbReference type="InterPro" id="IPR029028">
    <property type="entry name" value="Alpha/beta_knot_MTases"/>
</dbReference>
<evidence type="ECO:0000256" key="1">
    <source>
        <dbReference type="ARBA" id="ARBA00008115"/>
    </source>
</evidence>
<dbReference type="AlphaFoldDB" id="A0A650CIW2"/>
<evidence type="ECO:0000256" key="2">
    <source>
        <dbReference type="ARBA" id="ARBA00022517"/>
    </source>
</evidence>
<reference evidence="10 13" key="2">
    <citation type="submission" date="2020-08" db="EMBL/GenBank/DDBJ databases">
        <title>Genomic Encyclopedia of Type Strains, Phase IV (KMG-IV): sequencing the most valuable type-strain genomes for metagenomic binning, comparative biology and taxonomic classification.</title>
        <authorList>
            <person name="Goeker M."/>
        </authorList>
    </citation>
    <scope>NUCLEOTIDE SEQUENCE [LARGE SCALE GENOMIC DNA]</scope>
    <source>
        <strain evidence="10 13">DSM 12421</strain>
    </source>
</reference>
<protein>
    <recommendedName>
        <fullName evidence="9">Ribosomal RNA small subunit methyltransferase Nep1</fullName>
        <ecNumber evidence="9">2.1.1.-</ecNumber>
    </recommendedName>
    <alternativeName>
        <fullName evidence="9">16S rRNA (pseudouridine-N1-)-methyltransferase Nep1</fullName>
    </alternativeName>
</protein>
<comment type="function">
    <text evidence="9">Methyltransferase involved in ribosomal biogenesis. Specifically catalyzes the N1-methylation of the pseudouridine corresponding to position 914 in M.jannaschii 16S rRNA.</text>
</comment>
<dbReference type="PANTHER" id="PTHR12636">
    <property type="entry name" value="NEP1/MRA1"/>
    <property type="match status" value="1"/>
</dbReference>
<feature type="site" description="Interaction with substrate rRNA" evidence="9">
    <location>
        <position position="61"/>
    </location>
</feature>
<reference evidence="11 12" key="1">
    <citation type="submission" date="2019-10" db="EMBL/GenBank/DDBJ databases">
        <title>Genome Sequences from Six Type Strain Members of the Archaeal Family Sulfolobaceae: Acidianus ambivalens, Acidianus infernus, Metallosphaera prunae, Stygiolobus azoricus, Sulfolobus metallicus, and Sulfurisphaera ohwakuensis.</title>
        <authorList>
            <person name="Counts J.A."/>
            <person name="Kelly R.M."/>
        </authorList>
    </citation>
    <scope>NUCLEOTIDE SEQUENCE [LARGE SCALE GENOMIC DNA]</scope>
    <source>
        <strain evidence="11 12">TA-1</strain>
    </source>
</reference>
<dbReference type="GeneID" id="95644578"/>
<dbReference type="InterPro" id="IPR029026">
    <property type="entry name" value="tRNA_m1G_MTases_N"/>
</dbReference>
<keyword evidence="4 9" id="KW-0489">Methyltransferase</keyword>
<dbReference type="CDD" id="cd18088">
    <property type="entry name" value="Nep1-like"/>
    <property type="match status" value="1"/>
</dbReference>
<dbReference type="KEGG" id="soh:D1869_11665"/>
<organism evidence="11 12">
    <name type="scientific">Sulfurisphaera ohwakuensis</name>
    <dbReference type="NCBI Taxonomy" id="69656"/>
    <lineage>
        <taxon>Archaea</taxon>
        <taxon>Thermoproteota</taxon>
        <taxon>Thermoprotei</taxon>
        <taxon>Sulfolobales</taxon>
        <taxon>Sulfolobaceae</taxon>
        <taxon>Sulfurisphaera</taxon>
    </lineage>
</organism>
<gene>
    <name evidence="9" type="primary">nep1</name>
    <name evidence="11" type="ORF">D1869_11665</name>
    <name evidence="10" type="ORF">HNQ62_001209</name>
</gene>
<keyword evidence="5 9" id="KW-0808">Transferase</keyword>
<evidence type="ECO:0000256" key="6">
    <source>
        <dbReference type="ARBA" id="ARBA00022691"/>
    </source>
</evidence>
<feature type="site" description="Interaction with substrate rRNA" evidence="9">
    <location>
        <position position="100"/>
    </location>
</feature>
<evidence type="ECO:0000313" key="13">
    <source>
        <dbReference type="Proteomes" id="UP000582213"/>
    </source>
</evidence>
<dbReference type="Proteomes" id="UP000427373">
    <property type="component" value="Chromosome"/>
</dbReference>
<evidence type="ECO:0000313" key="11">
    <source>
        <dbReference type="EMBL" id="QGR17760.1"/>
    </source>
</evidence>
<dbReference type="OrthoDB" id="7612at2157"/>
<dbReference type="Proteomes" id="UP000582213">
    <property type="component" value="Unassembled WGS sequence"/>
</dbReference>